<keyword evidence="3" id="KW-1185">Reference proteome</keyword>
<feature type="compositionally biased region" description="Polar residues" evidence="1">
    <location>
        <begin position="187"/>
        <end position="202"/>
    </location>
</feature>
<dbReference type="EMBL" id="CAAALY010000145">
    <property type="protein sequence ID" value="VEL06628.1"/>
    <property type="molecule type" value="Genomic_DNA"/>
</dbReference>
<reference evidence="2" key="1">
    <citation type="submission" date="2018-11" db="EMBL/GenBank/DDBJ databases">
        <authorList>
            <consortium name="Pathogen Informatics"/>
        </authorList>
    </citation>
    <scope>NUCLEOTIDE SEQUENCE</scope>
</reference>
<feature type="region of interest" description="Disordered" evidence="1">
    <location>
        <begin position="50"/>
        <end position="202"/>
    </location>
</feature>
<evidence type="ECO:0000313" key="2">
    <source>
        <dbReference type="EMBL" id="VEL06628.1"/>
    </source>
</evidence>
<comment type="caution">
    <text evidence="2">The sequence shown here is derived from an EMBL/GenBank/DDBJ whole genome shotgun (WGS) entry which is preliminary data.</text>
</comment>
<feature type="compositionally biased region" description="Polar residues" evidence="1">
    <location>
        <begin position="150"/>
        <end position="164"/>
    </location>
</feature>
<proteinExistence type="predicted"/>
<dbReference type="AlphaFoldDB" id="A0A448W9X3"/>
<dbReference type="OrthoDB" id="6249779at2759"/>
<protein>
    <submittedName>
        <fullName evidence="2">Uncharacterized protein</fullName>
    </submittedName>
</protein>
<dbReference type="Proteomes" id="UP000784294">
    <property type="component" value="Unassembled WGS sequence"/>
</dbReference>
<accession>A0A448W9X3</accession>
<sequence>MGSSVHQVTDLHRNVIGVPLESLVSFRDRLSELITSLSLDTDVHEYSPTRPFVATRAPRRTTGTSDGIAIGTSSVRGPRGGPETRSRQRRRYDYRSGGRRRQRLNRRETALPSSETAINGTTVSPGQPIASSADVETRRYRGRRGPASFGSRNRQLATSSSSHPSEALAVSENEESRVGAAGDNHSLPPNSLPHPQQNIQNNSGLQPLKYEKIDTPHLADPDKTVETVRNQVDLNAEMSLEQ</sequence>
<feature type="compositionally biased region" description="Basic and acidic residues" evidence="1">
    <location>
        <begin position="82"/>
        <end position="96"/>
    </location>
</feature>
<name>A0A448W9X3_9PLAT</name>
<evidence type="ECO:0000313" key="3">
    <source>
        <dbReference type="Proteomes" id="UP000784294"/>
    </source>
</evidence>
<evidence type="ECO:0000256" key="1">
    <source>
        <dbReference type="SAM" id="MobiDB-lite"/>
    </source>
</evidence>
<feature type="compositionally biased region" description="Polar residues" evidence="1">
    <location>
        <begin position="111"/>
        <end position="125"/>
    </location>
</feature>
<gene>
    <name evidence="2" type="ORF">PXEA_LOCUS68</name>
</gene>
<organism evidence="2 3">
    <name type="scientific">Protopolystoma xenopodis</name>
    <dbReference type="NCBI Taxonomy" id="117903"/>
    <lineage>
        <taxon>Eukaryota</taxon>
        <taxon>Metazoa</taxon>
        <taxon>Spiralia</taxon>
        <taxon>Lophotrochozoa</taxon>
        <taxon>Platyhelminthes</taxon>
        <taxon>Monogenea</taxon>
        <taxon>Polyopisthocotylea</taxon>
        <taxon>Polystomatidea</taxon>
        <taxon>Polystomatidae</taxon>
        <taxon>Protopolystoma</taxon>
    </lineage>
</organism>
<feature type="compositionally biased region" description="Polar residues" evidence="1">
    <location>
        <begin position="61"/>
        <end position="75"/>
    </location>
</feature>